<comment type="caution">
    <text evidence="9">The sequence shown here is derived from an EMBL/GenBank/DDBJ whole genome shotgun (WGS) entry which is preliminary data.</text>
</comment>
<keyword evidence="7" id="KW-0539">Nucleus</keyword>
<protein>
    <recommendedName>
        <fullName evidence="8">DDE Tnp4 domain-containing protein</fullName>
    </recommendedName>
</protein>
<evidence type="ECO:0000256" key="5">
    <source>
        <dbReference type="ARBA" id="ARBA00022723"/>
    </source>
</evidence>
<comment type="subcellular location">
    <subcellularLocation>
        <location evidence="2">Nucleus</location>
    </subcellularLocation>
</comment>
<evidence type="ECO:0000256" key="1">
    <source>
        <dbReference type="ARBA" id="ARBA00001968"/>
    </source>
</evidence>
<evidence type="ECO:0000256" key="3">
    <source>
        <dbReference type="ARBA" id="ARBA00006958"/>
    </source>
</evidence>
<comment type="similarity">
    <text evidence="3">Belongs to the HARBI1 family.</text>
</comment>
<dbReference type="Proteomes" id="UP001159427">
    <property type="component" value="Unassembled WGS sequence"/>
</dbReference>
<accession>A0ABN8SLM0</accession>
<dbReference type="EMBL" id="CALNXI010003212">
    <property type="protein sequence ID" value="CAH3192537.1"/>
    <property type="molecule type" value="Genomic_DNA"/>
</dbReference>
<organism evidence="9 10">
    <name type="scientific">Porites evermanni</name>
    <dbReference type="NCBI Taxonomy" id="104178"/>
    <lineage>
        <taxon>Eukaryota</taxon>
        <taxon>Metazoa</taxon>
        <taxon>Cnidaria</taxon>
        <taxon>Anthozoa</taxon>
        <taxon>Hexacorallia</taxon>
        <taxon>Scleractinia</taxon>
        <taxon>Fungiina</taxon>
        <taxon>Poritidae</taxon>
        <taxon>Porites</taxon>
    </lineage>
</organism>
<keyword evidence="4" id="KW-0540">Nuclease</keyword>
<dbReference type="InterPro" id="IPR045249">
    <property type="entry name" value="HARBI1-like"/>
</dbReference>
<comment type="cofactor">
    <cofactor evidence="1">
        <name>a divalent metal cation</name>
        <dbReference type="ChEBI" id="CHEBI:60240"/>
    </cofactor>
</comment>
<evidence type="ECO:0000313" key="10">
    <source>
        <dbReference type="Proteomes" id="UP001159427"/>
    </source>
</evidence>
<evidence type="ECO:0000256" key="2">
    <source>
        <dbReference type="ARBA" id="ARBA00004123"/>
    </source>
</evidence>
<evidence type="ECO:0000259" key="8">
    <source>
        <dbReference type="Pfam" id="PF13359"/>
    </source>
</evidence>
<keyword evidence="5" id="KW-0479">Metal-binding</keyword>
<sequence>MVAVKERIALIRAISRGSERRRMFSESAQMLIALRRRRIALLLSLAGILLLSRKQNLATEMVHVRSCRRLLRSNGWWEMVWTTYTDERFKKTFRISKNTFSFILNRIRNDLERQTVNEDPISPECRLGICLYRLGRGDYYYTIAEMAGLGVSTVHEIVTQFPFCWAAIDGCHIPIKCPPGGAASCKEYHNFKNFYSVVLMAMVDSKYRFIWGSCGFPSNSHDAIIFQATELWEKLNEHDFIPDIAHKVKSRARMVTEGAYGQLKGRWRVLLRKNESEPCQAKTTTLACMVLHNICIEKGDTICSKLDITSDPLTNAKRDSRTLRDALEMTCCRKLPDSNSQATQLNSGAR</sequence>
<reference evidence="9 10" key="1">
    <citation type="submission" date="2022-05" db="EMBL/GenBank/DDBJ databases">
        <authorList>
            <consortium name="Genoscope - CEA"/>
            <person name="William W."/>
        </authorList>
    </citation>
    <scope>NUCLEOTIDE SEQUENCE [LARGE SCALE GENOMIC DNA]</scope>
</reference>
<evidence type="ECO:0000256" key="4">
    <source>
        <dbReference type="ARBA" id="ARBA00022722"/>
    </source>
</evidence>
<keyword evidence="10" id="KW-1185">Reference proteome</keyword>
<proteinExistence type="inferred from homology"/>
<dbReference type="Pfam" id="PF13359">
    <property type="entry name" value="DDE_Tnp_4"/>
    <property type="match status" value="1"/>
</dbReference>
<gene>
    <name evidence="9" type="ORF">PEVE_00024103</name>
</gene>
<evidence type="ECO:0000256" key="7">
    <source>
        <dbReference type="ARBA" id="ARBA00023242"/>
    </source>
</evidence>
<keyword evidence="6" id="KW-0378">Hydrolase</keyword>
<evidence type="ECO:0000256" key="6">
    <source>
        <dbReference type="ARBA" id="ARBA00022801"/>
    </source>
</evidence>
<name>A0ABN8SLM0_9CNID</name>
<dbReference type="PANTHER" id="PTHR22930">
    <property type="match status" value="1"/>
</dbReference>
<feature type="domain" description="DDE Tnp4" evidence="8">
    <location>
        <begin position="168"/>
        <end position="239"/>
    </location>
</feature>
<dbReference type="InterPro" id="IPR027806">
    <property type="entry name" value="HARBI1_dom"/>
</dbReference>
<dbReference type="PANTHER" id="PTHR22930:SF85">
    <property type="entry name" value="GH03217P-RELATED"/>
    <property type="match status" value="1"/>
</dbReference>
<evidence type="ECO:0000313" key="9">
    <source>
        <dbReference type="EMBL" id="CAH3192537.1"/>
    </source>
</evidence>